<gene>
    <name evidence="2" type="ORF">J2I46_28195</name>
</gene>
<evidence type="ECO:0000313" key="3">
    <source>
        <dbReference type="Proteomes" id="UP000664628"/>
    </source>
</evidence>
<reference evidence="2 3" key="1">
    <citation type="submission" date="2021-03" db="EMBL/GenBank/DDBJ databases">
        <title>Fibrella sp. HMF5405 genome sequencing and assembly.</title>
        <authorList>
            <person name="Kang H."/>
            <person name="Kim H."/>
            <person name="Bae S."/>
            <person name="Joh K."/>
        </authorList>
    </citation>
    <scope>NUCLEOTIDE SEQUENCE [LARGE SCALE GENOMIC DNA]</scope>
    <source>
        <strain evidence="2 3">HMF5405</strain>
    </source>
</reference>
<dbReference type="RefSeq" id="WP_207332440.1">
    <property type="nucleotide sequence ID" value="NZ_JAFMYW010000011.1"/>
</dbReference>
<dbReference type="Pfam" id="PF13470">
    <property type="entry name" value="PIN_3"/>
    <property type="match status" value="1"/>
</dbReference>
<comment type="caution">
    <text evidence="2">The sequence shown here is derived from an EMBL/GenBank/DDBJ whole genome shotgun (WGS) entry which is preliminary data.</text>
</comment>
<keyword evidence="3" id="KW-1185">Reference proteome</keyword>
<protein>
    <submittedName>
        <fullName evidence="2">Toxin-antitoxin system toxin component, PIN family</fullName>
    </submittedName>
</protein>
<dbReference type="EMBL" id="JAFMYW010000011">
    <property type="protein sequence ID" value="MBO0952498.1"/>
    <property type="molecule type" value="Genomic_DNA"/>
</dbReference>
<dbReference type="InterPro" id="IPR002716">
    <property type="entry name" value="PIN_dom"/>
</dbReference>
<dbReference type="Gene3D" id="3.40.50.1010">
    <property type="entry name" value="5'-nuclease"/>
    <property type="match status" value="1"/>
</dbReference>
<feature type="domain" description="PIN" evidence="1">
    <location>
        <begin position="1"/>
        <end position="112"/>
    </location>
</feature>
<evidence type="ECO:0000259" key="1">
    <source>
        <dbReference type="SMART" id="SM00670"/>
    </source>
</evidence>
<dbReference type="PANTHER" id="PTHR34610">
    <property type="entry name" value="SSL7007 PROTEIN"/>
    <property type="match status" value="1"/>
</dbReference>
<accession>A0ABS3JSS8</accession>
<dbReference type="SUPFAM" id="SSF88723">
    <property type="entry name" value="PIN domain-like"/>
    <property type="match status" value="1"/>
</dbReference>
<proteinExistence type="predicted"/>
<evidence type="ECO:0000313" key="2">
    <source>
        <dbReference type="EMBL" id="MBO0952498.1"/>
    </source>
</evidence>
<organism evidence="2 3">
    <name type="scientific">Fibrella forsythiae</name>
    <dbReference type="NCBI Taxonomy" id="2817061"/>
    <lineage>
        <taxon>Bacteria</taxon>
        <taxon>Pseudomonadati</taxon>
        <taxon>Bacteroidota</taxon>
        <taxon>Cytophagia</taxon>
        <taxon>Cytophagales</taxon>
        <taxon>Spirosomataceae</taxon>
        <taxon>Fibrella</taxon>
    </lineage>
</organism>
<dbReference type="SMART" id="SM00670">
    <property type="entry name" value="PINc"/>
    <property type="match status" value="1"/>
</dbReference>
<dbReference type="InterPro" id="IPR029060">
    <property type="entry name" value="PIN-like_dom_sf"/>
</dbReference>
<dbReference type="PANTHER" id="PTHR34610:SF3">
    <property type="entry name" value="SSL7007 PROTEIN"/>
    <property type="match status" value="1"/>
</dbReference>
<dbReference type="NCBIfam" id="TIGR00305">
    <property type="entry name" value="putative toxin-antitoxin system toxin component, PIN family"/>
    <property type="match status" value="1"/>
</dbReference>
<name>A0ABS3JSS8_9BACT</name>
<dbReference type="Proteomes" id="UP000664628">
    <property type="component" value="Unassembled WGS sequence"/>
</dbReference>
<sequence>MRIVIDTNCFLAIIPKLSPYRSVFDAYRAGTFELAVSTEVLEEYTEIFGSRMTPAIAENLLELIDRQANTVRTEIFYRWDLIAADYDDNKFVDCALSSGADFIITNDHHFDVLKSMDFPKVNCLTLSYFATLMPLL</sequence>
<dbReference type="InterPro" id="IPR002850">
    <property type="entry name" value="PIN_toxin-like"/>
</dbReference>